<dbReference type="Pfam" id="PF14303">
    <property type="entry name" value="NAM-associated"/>
    <property type="match status" value="1"/>
</dbReference>
<evidence type="ECO:0000313" key="3">
    <source>
        <dbReference type="EnsemblPlants" id="Bo2g127590.1"/>
    </source>
</evidence>
<evidence type="ECO:0000313" key="4">
    <source>
        <dbReference type="Proteomes" id="UP000032141"/>
    </source>
</evidence>
<dbReference type="PROSITE" id="PS50090">
    <property type="entry name" value="MYB_LIKE"/>
    <property type="match status" value="1"/>
</dbReference>
<organism evidence="3 4">
    <name type="scientific">Brassica oleracea var. oleracea</name>
    <dbReference type="NCBI Taxonomy" id="109376"/>
    <lineage>
        <taxon>Eukaryota</taxon>
        <taxon>Viridiplantae</taxon>
        <taxon>Streptophyta</taxon>
        <taxon>Embryophyta</taxon>
        <taxon>Tracheophyta</taxon>
        <taxon>Spermatophyta</taxon>
        <taxon>Magnoliopsida</taxon>
        <taxon>eudicotyledons</taxon>
        <taxon>Gunneridae</taxon>
        <taxon>Pentapetalae</taxon>
        <taxon>rosids</taxon>
        <taxon>malvids</taxon>
        <taxon>Brassicales</taxon>
        <taxon>Brassicaceae</taxon>
        <taxon>Brassiceae</taxon>
        <taxon>Brassica</taxon>
    </lineage>
</organism>
<feature type="compositionally biased region" description="Polar residues" evidence="1">
    <location>
        <begin position="152"/>
        <end position="165"/>
    </location>
</feature>
<dbReference type="Gramene" id="Bo2g127590.1">
    <property type="protein sequence ID" value="Bo2g127590.1"/>
    <property type="gene ID" value="Bo2g127590"/>
</dbReference>
<feature type="region of interest" description="Disordered" evidence="1">
    <location>
        <begin position="24"/>
        <end position="45"/>
    </location>
</feature>
<dbReference type="Proteomes" id="UP000032141">
    <property type="component" value="Chromosome C2"/>
</dbReference>
<proteinExistence type="predicted"/>
<dbReference type="STRING" id="109376.A0A0D3AUF5"/>
<sequence length="244" mass="28071">MDYNPYPNYVDLLNSQHESVIGLDSPTHPKVSSFGDTPAERREQRTWTPTDDIVLKDPVVGNEQKSGTFWNRITAFFAASPKLAGCEKREAGHCKQRWHKINDLAHEIFFNNHKKKFTLEHAWKELRNDQKWCDLSSAKTERSSKKSKCEEAQSSTFNATENNTAEADRPPGVKAAKSRGKKTMEEGKGLCEFERMWSIKQEDLTRKERLSKMVLLNHLLAKSEPLPEYEEALKKKLITELFST</sequence>
<dbReference type="InterPro" id="IPR029466">
    <property type="entry name" value="NAM-associated_C"/>
</dbReference>
<dbReference type="EnsemblPlants" id="Bo2g127590.1">
    <property type="protein sequence ID" value="Bo2g127590.1"/>
    <property type="gene ID" value="Bo2g127590"/>
</dbReference>
<dbReference type="AlphaFoldDB" id="A0A0D3AUF5"/>
<feature type="domain" description="Myb-like" evidence="2">
    <location>
        <begin position="39"/>
        <end position="102"/>
    </location>
</feature>
<evidence type="ECO:0000256" key="1">
    <source>
        <dbReference type="SAM" id="MobiDB-lite"/>
    </source>
</evidence>
<protein>
    <recommendedName>
        <fullName evidence="2">Myb-like domain-containing protein</fullName>
    </recommendedName>
</protein>
<name>A0A0D3AUF5_BRAOL</name>
<reference evidence="3" key="2">
    <citation type="submission" date="2015-03" db="UniProtKB">
        <authorList>
            <consortium name="EnsemblPlants"/>
        </authorList>
    </citation>
    <scope>IDENTIFICATION</scope>
</reference>
<accession>A0A0D3AUF5</accession>
<keyword evidence="4" id="KW-1185">Reference proteome</keyword>
<dbReference type="InterPro" id="IPR001005">
    <property type="entry name" value="SANT/Myb"/>
</dbReference>
<dbReference type="PANTHER" id="PTHR45023">
    <property type="match status" value="1"/>
</dbReference>
<dbReference type="PANTHER" id="PTHR45023:SF4">
    <property type="entry name" value="GLYCINE-RICH PROTEIN-RELATED"/>
    <property type="match status" value="1"/>
</dbReference>
<feature type="region of interest" description="Disordered" evidence="1">
    <location>
        <begin position="144"/>
        <end position="181"/>
    </location>
</feature>
<reference evidence="3 4" key="1">
    <citation type="journal article" date="2014" name="Genome Biol.">
        <title>Transcriptome and methylome profiling reveals relics of genome dominance in the mesopolyploid Brassica oleracea.</title>
        <authorList>
            <person name="Parkin I.A."/>
            <person name="Koh C."/>
            <person name="Tang H."/>
            <person name="Robinson S.J."/>
            <person name="Kagale S."/>
            <person name="Clarke W.E."/>
            <person name="Town C.D."/>
            <person name="Nixon J."/>
            <person name="Krishnakumar V."/>
            <person name="Bidwell S.L."/>
            <person name="Denoeud F."/>
            <person name="Belcram H."/>
            <person name="Links M.G."/>
            <person name="Just J."/>
            <person name="Clarke C."/>
            <person name="Bender T."/>
            <person name="Huebert T."/>
            <person name="Mason A.S."/>
            <person name="Pires J.C."/>
            <person name="Barker G."/>
            <person name="Moore J."/>
            <person name="Walley P.G."/>
            <person name="Manoli S."/>
            <person name="Batley J."/>
            <person name="Edwards D."/>
            <person name="Nelson M.N."/>
            <person name="Wang X."/>
            <person name="Paterson A.H."/>
            <person name="King G."/>
            <person name="Bancroft I."/>
            <person name="Chalhoub B."/>
            <person name="Sharpe A.G."/>
        </authorList>
    </citation>
    <scope>NUCLEOTIDE SEQUENCE</scope>
    <source>
        <strain evidence="3 4">cv. TO1000</strain>
    </source>
</reference>
<dbReference type="HOGENOM" id="CLU_012390_0_0_1"/>
<evidence type="ECO:0000259" key="2">
    <source>
        <dbReference type="PROSITE" id="PS50090"/>
    </source>
</evidence>